<accession>A0A165C0E2</accession>
<dbReference type="STRING" id="1353952.A0A165C0E2"/>
<feature type="region of interest" description="Disordered" evidence="1">
    <location>
        <begin position="1"/>
        <end position="35"/>
    </location>
</feature>
<evidence type="ECO:0000256" key="1">
    <source>
        <dbReference type="SAM" id="MobiDB-lite"/>
    </source>
</evidence>
<dbReference type="Proteomes" id="UP000076842">
    <property type="component" value="Unassembled WGS sequence"/>
</dbReference>
<proteinExistence type="predicted"/>
<reference evidence="2 3" key="1">
    <citation type="journal article" date="2016" name="Mol. Biol. Evol.">
        <title>Comparative Genomics of Early-Diverging Mushroom-Forming Fungi Provides Insights into the Origins of Lignocellulose Decay Capabilities.</title>
        <authorList>
            <person name="Nagy L.G."/>
            <person name="Riley R."/>
            <person name="Tritt A."/>
            <person name="Adam C."/>
            <person name="Daum C."/>
            <person name="Floudas D."/>
            <person name="Sun H."/>
            <person name="Yadav J.S."/>
            <person name="Pangilinan J."/>
            <person name="Larsson K.H."/>
            <person name="Matsuura K."/>
            <person name="Barry K."/>
            <person name="Labutti K."/>
            <person name="Kuo R."/>
            <person name="Ohm R.A."/>
            <person name="Bhattacharya S.S."/>
            <person name="Shirouzu T."/>
            <person name="Yoshinaga Y."/>
            <person name="Martin F.M."/>
            <person name="Grigoriev I.V."/>
            <person name="Hibbett D.S."/>
        </authorList>
    </citation>
    <scope>NUCLEOTIDE SEQUENCE [LARGE SCALE GENOMIC DNA]</scope>
    <source>
        <strain evidence="2 3">HHB12733</strain>
    </source>
</reference>
<dbReference type="EMBL" id="KV424259">
    <property type="protein sequence ID" value="KZT50044.1"/>
    <property type="molecule type" value="Genomic_DNA"/>
</dbReference>
<evidence type="ECO:0000313" key="2">
    <source>
        <dbReference type="EMBL" id="KZT50044.1"/>
    </source>
</evidence>
<keyword evidence="3" id="KW-1185">Reference proteome</keyword>
<dbReference type="AlphaFoldDB" id="A0A165C0E2"/>
<evidence type="ECO:0000313" key="3">
    <source>
        <dbReference type="Proteomes" id="UP000076842"/>
    </source>
</evidence>
<gene>
    <name evidence="2" type="ORF">CALCODRAFT_489000</name>
</gene>
<sequence length="520" mass="58957">MQPDPELLYSGDDGSTLDDEEQVQARHDNDPEGTVVVGAGGDLAEELIELEETEDQATHGFFDGNNPPKEWDVPYTYFHQSRLDVEGWDRDVSDPLNVAMCNEPLHLDLYHSEAPAVFAKLEFNRLTWSDRKLYLDAFGALSKEPGLGAAYIGKDYVPMGEYFTLDFINFRRPMYDKHNFIGFPAANATYHLGTSENRHMWIVFRPRAAAARKIRNKDSEEVTSQRMRRFRGFLAHCVSKLREIHVRSAGMFRHEAEDIDMQRPINISAAQVEELDGIMRLAYPVFVQNAPWRDDKYFSLHEPFSVTIKYGQDGPIPLTLEGFKDLAKSWERSYDMDRIGRFMLALAFVQNVKHGDAECGVLVDINAMTEEFKQASGEARPAQFYPLAFTTTACNVQATSLPNFLKPQLDRLNRLARMSHEEDGVLVPGEAPFECIAYQAYSAQKKVFRHTKDEHEVNRGKEAALLAAAGTTGRHAVRRDAEIEKINRESPWRRTANRVEGGEGALGLRSECEVLIFPDA</sequence>
<organism evidence="2 3">
    <name type="scientific">Calocera cornea HHB12733</name>
    <dbReference type="NCBI Taxonomy" id="1353952"/>
    <lineage>
        <taxon>Eukaryota</taxon>
        <taxon>Fungi</taxon>
        <taxon>Dikarya</taxon>
        <taxon>Basidiomycota</taxon>
        <taxon>Agaricomycotina</taxon>
        <taxon>Dacrymycetes</taxon>
        <taxon>Dacrymycetales</taxon>
        <taxon>Dacrymycetaceae</taxon>
        <taxon>Calocera</taxon>
    </lineage>
</organism>
<name>A0A165C0E2_9BASI</name>
<protein>
    <submittedName>
        <fullName evidence="2">Uncharacterized protein</fullName>
    </submittedName>
</protein>
<dbReference type="InParanoid" id="A0A165C0E2"/>